<dbReference type="InterPro" id="IPR034732">
    <property type="entry name" value="EPHD"/>
</dbReference>
<evidence type="ECO:0000256" key="3">
    <source>
        <dbReference type="ARBA" id="ARBA00022833"/>
    </source>
</evidence>
<evidence type="ECO:0000256" key="2">
    <source>
        <dbReference type="ARBA" id="ARBA00022771"/>
    </source>
</evidence>
<name>A0A8K1CLZ3_PYTOL</name>
<dbReference type="PANTHER" id="PTHR13793">
    <property type="entry name" value="PHD FINGER PROTEINS"/>
    <property type="match status" value="1"/>
</dbReference>
<accession>A0A8K1CLZ3</accession>
<organism evidence="7 8">
    <name type="scientific">Pythium oligandrum</name>
    <name type="common">Mycoparasitic fungus</name>
    <dbReference type="NCBI Taxonomy" id="41045"/>
    <lineage>
        <taxon>Eukaryota</taxon>
        <taxon>Sar</taxon>
        <taxon>Stramenopiles</taxon>
        <taxon>Oomycota</taxon>
        <taxon>Peronosporomycetes</taxon>
        <taxon>Pythiales</taxon>
        <taxon>Pythiaceae</taxon>
        <taxon>Pythium</taxon>
    </lineage>
</organism>
<dbReference type="InterPro" id="IPR001965">
    <property type="entry name" value="Znf_PHD"/>
</dbReference>
<dbReference type="GO" id="GO:0008270">
    <property type="term" value="F:zinc ion binding"/>
    <property type="evidence" value="ECO:0007669"/>
    <property type="project" value="UniProtKB-KW"/>
</dbReference>
<dbReference type="SMART" id="SM00249">
    <property type="entry name" value="PHD"/>
    <property type="match status" value="2"/>
</dbReference>
<dbReference type="InterPro" id="IPR011011">
    <property type="entry name" value="Znf_FYVE_PHD"/>
</dbReference>
<dbReference type="SUPFAM" id="SSF57903">
    <property type="entry name" value="FYVE/PHD zinc finger"/>
    <property type="match status" value="2"/>
</dbReference>
<evidence type="ECO:0000313" key="8">
    <source>
        <dbReference type="Proteomes" id="UP000794436"/>
    </source>
</evidence>
<keyword evidence="3" id="KW-0862">Zinc</keyword>
<dbReference type="PANTHER" id="PTHR13793:SF107">
    <property type="entry name" value="BROMODOMAIN-CONTAINING PROTEIN HOMOLOG"/>
    <property type="match status" value="1"/>
</dbReference>
<dbReference type="EMBL" id="SPLM01000038">
    <property type="protein sequence ID" value="TMW65075.1"/>
    <property type="molecule type" value="Genomic_DNA"/>
</dbReference>
<protein>
    <recommendedName>
        <fullName evidence="9">PHD-type domain-containing protein</fullName>
    </recommendedName>
</protein>
<dbReference type="Proteomes" id="UP000794436">
    <property type="component" value="Unassembled WGS sequence"/>
</dbReference>
<dbReference type="InterPro" id="IPR019787">
    <property type="entry name" value="Znf_PHD-finger"/>
</dbReference>
<gene>
    <name evidence="7" type="ORF">Poli38472_009242</name>
</gene>
<keyword evidence="1" id="KW-0479">Metal-binding</keyword>
<dbReference type="AlphaFoldDB" id="A0A8K1CLZ3"/>
<evidence type="ECO:0008006" key="9">
    <source>
        <dbReference type="Google" id="ProtNLM"/>
    </source>
</evidence>
<dbReference type="GO" id="GO:0006357">
    <property type="term" value="P:regulation of transcription by RNA polymerase II"/>
    <property type="evidence" value="ECO:0007669"/>
    <property type="project" value="TreeGrafter"/>
</dbReference>
<feature type="domain" description="PHD-type" evidence="6">
    <location>
        <begin position="181"/>
        <end position="299"/>
    </location>
</feature>
<dbReference type="Gene3D" id="3.30.40.10">
    <property type="entry name" value="Zinc/RING finger domain, C3HC4 (zinc finger)"/>
    <property type="match status" value="2"/>
</dbReference>
<evidence type="ECO:0000256" key="4">
    <source>
        <dbReference type="PROSITE-ProRule" id="PRU00146"/>
    </source>
</evidence>
<comment type="caution">
    <text evidence="7">The sequence shown here is derived from an EMBL/GenBank/DDBJ whole genome shotgun (WGS) entry which is preliminary data.</text>
</comment>
<evidence type="ECO:0000256" key="1">
    <source>
        <dbReference type="ARBA" id="ARBA00022723"/>
    </source>
</evidence>
<dbReference type="Pfam" id="PF00628">
    <property type="entry name" value="PHD"/>
    <property type="match status" value="1"/>
</dbReference>
<evidence type="ECO:0000259" key="6">
    <source>
        <dbReference type="PROSITE" id="PS51805"/>
    </source>
</evidence>
<sequence>MANRKRVTSMETPDVVMEAPPLPPMSWDEQRRLVYDIVNLAPPDVPGVLLLIHGHGTAGMTCTEYPDDGITSWDASADAKRVDRLPQTQSTPTQVDCTFLLDSADQELLHQLREYVDNCYIPHYVPKENCMICEGLWSNGRVIACGNDDCDTRIHEECFGTILRENSDGPWLCPTCLLGRQLNCAVCMQSGGALKPLAAGSNTKDASDDQKWVHVLCALAIPELTMRDVPTLEPVDGFDEIENGRFRYLCGICRKRGGASIICEQENCNVGMHPICAANAGFMIGTEAKPLGAYCEKHLPTSRIAHAKRWISDVDLVEEIMSENSVIEDGDEVMGHGLERFSFILESTPGLHAQNKLLGPASALRWGALPRYSTRPDRKSNAFENVKVNANAWTVPGMVVMGLKTQKPLVFPPQDQDRVGLPVFPQGDDLVGAVVDYLVKDQDEWCRAQVVEWDAGRGLHLLQLIANSQKLWARLGSSNTQILYLMDEDTELDGPRIKLYRPVRRGVSEWRPKPRKFASASSS</sequence>
<keyword evidence="8" id="KW-1185">Reference proteome</keyword>
<dbReference type="InterPro" id="IPR050701">
    <property type="entry name" value="Histone_Mod_Regulator"/>
</dbReference>
<dbReference type="PROSITE" id="PS51805">
    <property type="entry name" value="EPHD"/>
    <property type="match status" value="1"/>
</dbReference>
<dbReference type="Pfam" id="PF13832">
    <property type="entry name" value="zf-HC5HC2H_2"/>
    <property type="match status" value="1"/>
</dbReference>
<proteinExistence type="predicted"/>
<evidence type="ECO:0000259" key="5">
    <source>
        <dbReference type="PROSITE" id="PS50016"/>
    </source>
</evidence>
<dbReference type="InterPro" id="IPR013083">
    <property type="entry name" value="Znf_RING/FYVE/PHD"/>
</dbReference>
<keyword evidence="2 4" id="KW-0863">Zinc-finger</keyword>
<dbReference type="PROSITE" id="PS50016">
    <property type="entry name" value="ZF_PHD_2"/>
    <property type="match status" value="1"/>
</dbReference>
<evidence type="ECO:0000313" key="7">
    <source>
        <dbReference type="EMBL" id="TMW65075.1"/>
    </source>
</evidence>
<reference evidence="7" key="1">
    <citation type="submission" date="2019-03" db="EMBL/GenBank/DDBJ databases">
        <title>Long read genome sequence of the mycoparasitic Pythium oligandrum ATCC 38472 isolated from sugarbeet rhizosphere.</title>
        <authorList>
            <person name="Gaulin E."/>
        </authorList>
    </citation>
    <scope>NUCLEOTIDE SEQUENCE</scope>
    <source>
        <strain evidence="7">ATCC 38472_TT</strain>
    </source>
</reference>
<dbReference type="CDD" id="cd15571">
    <property type="entry name" value="ePHD"/>
    <property type="match status" value="1"/>
</dbReference>
<dbReference type="OrthoDB" id="20839at2759"/>
<feature type="domain" description="PHD-type" evidence="5">
    <location>
        <begin position="127"/>
        <end position="179"/>
    </location>
</feature>